<feature type="transmembrane region" description="Helical" evidence="6">
    <location>
        <begin position="50"/>
        <end position="76"/>
    </location>
</feature>
<dbReference type="EMBL" id="NRRL01000048">
    <property type="protein sequence ID" value="MBK1669437.1"/>
    <property type="molecule type" value="Genomic_DNA"/>
</dbReference>
<protein>
    <recommendedName>
        <fullName evidence="7">Ion transport domain-containing protein</fullName>
    </recommendedName>
</protein>
<dbReference type="SUPFAM" id="SSF81324">
    <property type="entry name" value="Voltage-gated potassium channels"/>
    <property type="match status" value="1"/>
</dbReference>
<feature type="transmembrane region" description="Helical" evidence="6">
    <location>
        <begin position="166"/>
        <end position="184"/>
    </location>
</feature>
<proteinExistence type="predicted"/>
<keyword evidence="2 6" id="KW-0812">Transmembrane</keyword>
<dbReference type="Gene3D" id="1.20.120.350">
    <property type="entry name" value="Voltage-gated potassium channels. Chain C"/>
    <property type="match status" value="1"/>
</dbReference>
<dbReference type="PANTHER" id="PTHR10037:SF62">
    <property type="entry name" value="SODIUM CHANNEL PROTEIN 60E"/>
    <property type="match status" value="1"/>
</dbReference>
<evidence type="ECO:0000259" key="7">
    <source>
        <dbReference type="Pfam" id="PF00520"/>
    </source>
</evidence>
<evidence type="ECO:0000313" key="9">
    <source>
        <dbReference type="Proteomes" id="UP001296873"/>
    </source>
</evidence>
<feature type="domain" description="Ion transport" evidence="7">
    <location>
        <begin position="27"/>
        <end position="233"/>
    </location>
</feature>
<feature type="transmembrane region" description="Helical" evidence="6">
    <location>
        <begin position="88"/>
        <end position="111"/>
    </location>
</feature>
<keyword evidence="5" id="KW-0175">Coiled coil</keyword>
<feature type="transmembrane region" description="Helical" evidence="6">
    <location>
        <begin position="204"/>
        <end position="228"/>
    </location>
</feature>
<dbReference type="RefSeq" id="WP_200341768.1">
    <property type="nucleotide sequence ID" value="NZ_NRRL01000048.1"/>
</dbReference>
<evidence type="ECO:0000256" key="5">
    <source>
        <dbReference type="SAM" id="Coils"/>
    </source>
</evidence>
<evidence type="ECO:0000256" key="2">
    <source>
        <dbReference type="ARBA" id="ARBA00022692"/>
    </source>
</evidence>
<reference evidence="8 9" key="1">
    <citation type="journal article" date="2020" name="Microorganisms">
        <title>Osmotic Adaptation and Compatible Solute Biosynthesis of Phototrophic Bacteria as Revealed from Genome Analyses.</title>
        <authorList>
            <person name="Imhoff J.F."/>
            <person name="Rahn T."/>
            <person name="Kunzel S."/>
            <person name="Keller A."/>
            <person name="Neulinger S.C."/>
        </authorList>
    </citation>
    <scope>NUCLEOTIDE SEQUENCE [LARGE SCALE GENOMIC DNA]</scope>
    <source>
        <strain evidence="8 9">DSM 9895</strain>
    </source>
</reference>
<dbReference type="Gene3D" id="1.10.287.70">
    <property type="match status" value="1"/>
</dbReference>
<dbReference type="Proteomes" id="UP001296873">
    <property type="component" value="Unassembled WGS sequence"/>
</dbReference>
<evidence type="ECO:0000313" key="8">
    <source>
        <dbReference type="EMBL" id="MBK1669437.1"/>
    </source>
</evidence>
<organism evidence="8 9">
    <name type="scientific">Rhodovibrio sodomensis</name>
    <dbReference type="NCBI Taxonomy" id="1088"/>
    <lineage>
        <taxon>Bacteria</taxon>
        <taxon>Pseudomonadati</taxon>
        <taxon>Pseudomonadota</taxon>
        <taxon>Alphaproteobacteria</taxon>
        <taxon>Rhodospirillales</taxon>
        <taxon>Rhodovibrionaceae</taxon>
        <taxon>Rhodovibrio</taxon>
    </lineage>
</organism>
<dbReference type="InterPro" id="IPR005821">
    <property type="entry name" value="Ion_trans_dom"/>
</dbReference>
<feature type="coiled-coil region" evidence="5">
    <location>
        <begin position="227"/>
        <end position="274"/>
    </location>
</feature>
<dbReference type="InterPro" id="IPR027359">
    <property type="entry name" value="Volt_channel_dom_sf"/>
</dbReference>
<gene>
    <name evidence="8" type="ORF">CKO28_15470</name>
</gene>
<keyword evidence="3 6" id="KW-1133">Transmembrane helix</keyword>
<comment type="caution">
    <text evidence="8">The sequence shown here is derived from an EMBL/GenBank/DDBJ whole genome shotgun (WGS) entry which is preliminary data.</text>
</comment>
<dbReference type="Pfam" id="PF00520">
    <property type="entry name" value="Ion_trans"/>
    <property type="match status" value="1"/>
</dbReference>
<name>A0ABS1DH63_9PROT</name>
<evidence type="ECO:0000256" key="4">
    <source>
        <dbReference type="ARBA" id="ARBA00023136"/>
    </source>
</evidence>
<accession>A0ABS1DH63</accession>
<feature type="transmembrane region" description="Helical" evidence="6">
    <location>
        <begin position="131"/>
        <end position="154"/>
    </location>
</feature>
<sequence length="279" mass="31404">MTTDALSQSTWRARLTHLVEHPRVRQTITALICLNAVTLGLETWDDAMRVAGGLLVGLDTAILSVFVVEVAVKMVAYGRRFPRDPWNLFDFCVVAIGLIPATHSFSVLRALRVLRVLRLVSMVPSMRRVVQALLSAIPGIGSIVLLLGLIYYVSGVMATKLFGDSFPEWFGSIGASMYSLFQIMTLESWSMGIVRPVMEVHGWAWAFFVPFILLTSFAVLNLFIAIIVNAMEAHHRAEAADEEAEREAVRQQRHERLDEELRGLREELQALRRAVERRE</sequence>
<evidence type="ECO:0000256" key="6">
    <source>
        <dbReference type="SAM" id="Phobius"/>
    </source>
</evidence>
<keyword evidence="9" id="KW-1185">Reference proteome</keyword>
<dbReference type="InterPro" id="IPR043203">
    <property type="entry name" value="VGCC_Ca_Na"/>
</dbReference>
<dbReference type="PANTHER" id="PTHR10037">
    <property type="entry name" value="VOLTAGE-GATED CATION CHANNEL CALCIUM AND SODIUM"/>
    <property type="match status" value="1"/>
</dbReference>
<comment type="subcellular location">
    <subcellularLocation>
        <location evidence="1">Membrane</location>
        <topology evidence="1">Multi-pass membrane protein</topology>
    </subcellularLocation>
</comment>
<evidence type="ECO:0000256" key="1">
    <source>
        <dbReference type="ARBA" id="ARBA00004141"/>
    </source>
</evidence>
<keyword evidence="4 6" id="KW-0472">Membrane</keyword>
<evidence type="ECO:0000256" key="3">
    <source>
        <dbReference type="ARBA" id="ARBA00022989"/>
    </source>
</evidence>